<evidence type="ECO:0000256" key="1">
    <source>
        <dbReference type="ARBA" id="ARBA00013260"/>
    </source>
</evidence>
<proteinExistence type="predicted"/>
<keyword evidence="5" id="KW-1185">Reference proteome</keyword>
<dbReference type="InterPro" id="IPR002833">
    <property type="entry name" value="PTH2"/>
</dbReference>
<comment type="caution">
    <text evidence="4">The sequence shown here is derived from an EMBL/GenBank/DDBJ whole genome shotgun (WGS) entry which is preliminary data.</text>
</comment>
<evidence type="ECO:0000256" key="2">
    <source>
        <dbReference type="ARBA" id="ARBA00022801"/>
    </source>
</evidence>
<name>A9DI75_9FLAO</name>
<dbReference type="EMBL" id="ABIB01000001">
    <property type="protein sequence ID" value="EDP97849.1"/>
    <property type="molecule type" value="Genomic_DNA"/>
</dbReference>
<evidence type="ECO:0000256" key="3">
    <source>
        <dbReference type="ARBA" id="ARBA00048707"/>
    </source>
</evidence>
<dbReference type="Gene3D" id="3.40.1490.10">
    <property type="entry name" value="Bit1"/>
    <property type="match status" value="1"/>
</dbReference>
<dbReference type="AlphaFoldDB" id="A9DI75"/>
<dbReference type="EC" id="3.1.1.29" evidence="1"/>
<dbReference type="Proteomes" id="UP000002945">
    <property type="component" value="Unassembled WGS sequence"/>
</dbReference>
<dbReference type="Pfam" id="PF01981">
    <property type="entry name" value="PTH2"/>
    <property type="match status" value="1"/>
</dbReference>
<dbReference type="InterPro" id="IPR023476">
    <property type="entry name" value="Pep_tRNA_hydro_II_dom_sf"/>
</dbReference>
<accession>A9DI75</accession>
<organism evidence="4 5">
    <name type="scientific">Kordia algicida OT-1</name>
    <dbReference type="NCBI Taxonomy" id="391587"/>
    <lineage>
        <taxon>Bacteria</taxon>
        <taxon>Pseudomonadati</taxon>
        <taxon>Bacteroidota</taxon>
        <taxon>Flavobacteriia</taxon>
        <taxon>Flavobacteriales</taxon>
        <taxon>Flavobacteriaceae</taxon>
        <taxon>Kordia</taxon>
    </lineage>
</organism>
<protein>
    <recommendedName>
        <fullName evidence="1">peptidyl-tRNA hydrolase</fullName>
        <ecNumber evidence="1">3.1.1.29</ecNumber>
    </recommendedName>
</protein>
<dbReference type="PROSITE" id="PS51257">
    <property type="entry name" value="PROKAR_LIPOPROTEIN"/>
    <property type="match status" value="1"/>
</dbReference>
<dbReference type="OrthoDB" id="6647803at2"/>
<dbReference type="eggNOG" id="ENOG5032RB4">
    <property type="taxonomic scope" value="Bacteria"/>
</dbReference>
<gene>
    <name evidence="4" type="ORF">KAOT1_11567</name>
</gene>
<comment type="catalytic activity">
    <reaction evidence="3">
        <text>an N-acyl-L-alpha-aminoacyl-tRNA + H2O = an N-acyl-L-amino acid + a tRNA + H(+)</text>
        <dbReference type="Rhea" id="RHEA:54448"/>
        <dbReference type="Rhea" id="RHEA-COMP:10123"/>
        <dbReference type="Rhea" id="RHEA-COMP:13883"/>
        <dbReference type="ChEBI" id="CHEBI:15377"/>
        <dbReference type="ChEBI" id="CHEBI:15378"/>
        <dbReference type="ChEBI" id="CHEBI:59874"/>
        <dbReference type="ChEBI" id="CHEBI:78442"/>
        <dbReference type="ChEBI" id="CHEBI:138191"/>
        <dbReference type="EC" id="3.1.1.29"/>
    </reaction>
</comment>
<dbReference type="GO" id="GO:0004045">
    <property type="term" value="F:peptidyl-tRNA hydrolase activity"/>
    <property type="evidence" value="ECO:0007669"/>
    <property type="project" value="UniProtKB-EC"/>
</dbReference>
<reference evidence="4 5" key="1">
    <citation type="journal article" date="2011" name="J. Bacteriol.">
        <title>Genome sequence of the algicidal bacterium Kordia algicida OT-1.</title>
        <authorList>
            <person name="Lee H.S."/>
            <person name="Kang S.G."/>
            <person name="Kwon K.K."/>
            <person name="Lee J.H."/>
            <person name="Kim S.J."/>
        </authorList>
    </citation>
    <scope>NUCLEOTIDE SEQUENCE [LARGE SCALE GENOMIC DNA]</scope>
    <source>
        <strain evidence="4 5">OT-1</strain>
    </source>
</reference>
<dbReference type="SUPFAM" id="SSF102462">
    <property type="entry name" value="Peptidyl-tRNA hydrolase II"/>
    <property type="match status" value="1"/>
</dbReference>
<sequence length="104" mass="12153">MKMYILLKESVPDRFAPVIAAHASLACYRKYEDDTDMQKWMQGVFKKVVCKVNHREFENAKKEAKHIVLTEAALNNEEVGLAFCPRSEYSKAFRFYKMWSPTVV</sequence>
<dbReference type="RefSeq" id="WP_007094863.1">
    <property type="nucleotide sequence ID" value="NZ_CP142125.1"/>
</dbReference>
<keyword evidence="2" id="KW-0378">Hydrolase</keyword>
<evidence type="ECO:0000313" key="5">
    <source>
        <dbReference type="Proteomes" id="UP000002945"/>
    </source>
</evidence>
<evidence type="ECO:0000313" key="4">
    <source>
        <dbReference type="EMBL" id="EDP97849.1"/>
    </source>
</evidence>
<dbReference type="HOGENOM" id="CLU_2247846_0_0_10"/>